<dbReference type="Pfam" id="PF03572">
    <property type="entry name" value="Peptidase_S41"/>
    <property type="match status" value="1"/>
</dbReference>
<dbReference type="AlphaFoldDB" id="A0A1T4MXX7"/>
<dbReference type="PANTHER" id="PTHR32060:SF30">
    <property type="entry name" value="CARBOXY-TERMINAL PROCESSING PROTEASE CTPA"/>
    <property type="match status" value="1"/>
</dbReference>
<protein>
    <submittedName>
        <fullName evidence="3">Peptidase family S41</fullName>
    </submittedName>
</protein>
<dbReference type="OrthoDB" id="5480566at2"/>
<feature type="chain" id="PRO_5013182386" evidence="1">
    <location>
        <begin position="19"/>
        <end position="518"/>
    </location>
</feature>
<dbReference type="Gene3D" id="3.90.226.10">
    <property type="entry name" value="2-enoyl-CoA Hydratase, Chain A, domain 1"/>
    <property type="match status" value="1"/>
</dbReference>
<dbReference type="RefSeq" id="WP_078667933.1">
    <property type="nucleotide sequence ID" value="NZ_FUWZ01000001.1"/>
</dbReference>
<dbReference type="SUPFAM" id="SSF52096">
    <property type="entry name" value="ClpP/crotonase"/>
    <property type="match status" value="1"/>
</dbReference>
<gene>
    <name evidence="3" type="ORF">SAMN04488128_1011324</name>
</gene>
<feature type="domain" description="Tail specific protease" evidence="2">
    <location>
        <begin position="365"/>
        <end position="441"/>
    </location>
</feature>
<dbReference type="GO" id="GO:0030288">
    <property type="term" value="C:outer membrane-bounded periplasmic space"/>
    <property type="evidence" value="ECO:0007669"/>
    <property type="project" value="TreeGrafter"/>
</dbReference>
<reference evidence="4" key="1">
    <citation type="submission" date="2017-02" db="EMBL/GenBank/DDBJ databases">
        <authorList>
            <person name="Varghese N."/>
            <person name="Submissions S."/>
        </authorList>
    </citation>
    <scope>NUCLEOTIDE SEQUENCE [LARGE SCALE GENOMIC DNA]</scope>
    <source>
        <strain evidence="4">DSM 22224</strain>
    </source>
</reference>
<keyword evidence="4" id="KW-1185">Reference proteome</keyword>
<accession>A0A1T4MXX7</accession>
<proteinExistence type="predicted"/>
<dbReference type="InterPro" id="IPR005151">
    <property type="entry name" value="Tail-specific_protease"/>
</dbReference>
<evidence type="ECO:0000313" key="3">
    <source>
        <dbReference type="EMBL" id="SJZ71635.1"/>
    </source>
</evidence>
<keyword evidence="1" id="KW-0732">Signal</keyword>
<organism evidence="3 4">
    <name type="scientific">Chitinophaga eiseniae</name>
    <dbReference type="NCBI Taxonomy" id="634771"/>
    <lineage>
        <taxon>Bacteria</taxon>
        <taxon>Pseudomonadati</taxon>
        <taxon>Bacteroidota</taxon>
        <taxon>Chitinophagia</taxon>
        <taxon>Chitinophagales</taxon>
        <taxon>Chitinophagaceae</taxon>
        <taxon>Chitinophaga</taxon>
    </lineage>
</organism>
<dbReference type="Proteomes" id="UP000190367">
    <property type="component" value="Unassembled WGS sequence"/>
</dbReference>
<dbReference type="GO" id="GO:0004175">
    <property type="term" value="F:endopeptidase activity"/>
    <property type="evidence" value="ECO:0007669"/>
    <property type="project" value="TreeGrafter"/>
</dbReference>
<dbReference type="GO" id="GO:0007165">
    <property type="term" value="P:signal transduction"/>
    <property type="evidence" value="ECO:0007669"/>
    <property type="project" value="TreeGrafter"/>
</dbReference>
<dbReference type="STRING" id="634771.SAMN04488128_1011324"/>
<dbReference type="EMBL" id="FUWZ01000001">
    <property type="protein sequence ID" value="SJZ71635.1"/>
    <property type="molecule type" value="Genomic_DNA"/>
</dbReference>
<dbReference type="GO" id="GO:0006508">
    <property type="term" value="P:proteolysis"/>
    <property type="evidence" value="ECO:0007669"/>
    <property type="project" value="InterPro"/>
</dbReference>
<feature type="signal peptide" evidence="1">
    <location>
        <begin position="1"/>
        <end position="18"/>
    </location>
</feature>
<evidence type="ECO:0000259" key="2">
    <source>
        <dbReference type="Pfam" id="PF03572"/>
    </source>
</evidence>
<dbReference type="GO" id="GO:0008236">
    <property type="term" value="F:serine-type peptidase activity"/>
    <property type="evidence" value="ECO:0007669"/>
    <property type="project" value="InterPro"/>
</dbReference>
<evidence type="ECO:0000313" key="4">
    <source>
        <dbReference type="Proteomes" id="UP000190367"/>
    </source>
</evidence>
<evidence type="ECO:0000256" key="1">
    <source>
        <dbReference type="SAM" id="SignalP"/>
    </source>
</evidence>
<dbReference type="PANTHER" id="PTHR32060">
    <property type="entry name" value="TAIL-SPECIFIC PROTEASE"/>
    <property type="match status" value="1"/>
</dbReference>
<dbReference type="InterPro" id="IPR029045">
    <property type="entry name" value="ClpP/crotonase-like_dom_sf"/>
</dbReference>
<name>A0A1T4MXX7_9BACT</name>
<sequence>MRKLFLLFLLSPFVALQAATASVEPQATDDSLKIYNRVLTTREMKEDLLLFRDIREKANSGLYRYRTKKQVDSIYKVAFREIRKPLTTTEYFKVILRLTDFEGSCHNYTEVGKDLMDFYNRQRGYFPYDLKYIQGNIIFNHQTTEIPAGSRVLSINGVPDTTLMQSFYKYFTADGFNTTQKWTGSVHRSFNYRYMIEYGVKDNFTVTFNPPYSKEVKTITLPAVTLTTRKENLTHRYSAAVDSLIDYNVQPKYSFRMVDNATGLLSFRIFSMADGADDPRFPGYVRFIDSVFQTLDKNAVPNLILDIRSNPGGSDPTFEQPMMYLTDHPFKENISAYANFDRDTIPYMQYFWGVSTDSKWGPEEVKAGRAFLKSYLLPYKNGKSYQDSAHNPVYHPKQPAYKGHLYLMIDENTASAASHLASLVRAYARNVTIVGVETVGGYYCHNGHAGVVYELPHSKIKTKFSIMYVVQDAPVKPMQPEGRGIMPDHEVWQSYEDYMNRKDSQMEHVLRLIREKKQ</sequence>